<name>A0A164XGU3_9CRUS</name>
<keyword evidence="1" id="KW-0812">Transmembrane</keyword>
<feature type="transmembrane region" description="Helical" evidence="1">
    <location>
        <begin position="30"/>
        <end position="50"/>
    </location>
</feature>
<dbReference type="AlphaFoldDB" id="A0A164XGU3"/>
<evidence type="ECO:0000313" key="3">
    <source>
        <dbReference type="Proteomes" id="UP000076858"/>
    </source>
</evidence>
<accession>A0A164XGU3</accession>
<dbReference type="EMBL" id="LRGB01000996">
    <property type="protein sequence ID" value="KZS14217.1"/>
    <property type="molecule type" value="Genomic_DNA"/>
</dbReference>
<organism evidence="2 3">
    <name type="scientific">Daphnia magna</name>
    <dbReference type="NCBI Taxonomy" id="35525"/>
    <lineage>
        <taxon>Eukaryota</taxon>
        <taxon>Metazoa</taxon>
        <taxon>Ecdysozoa</taxon>
        <taxon>Arthropoda</taxon>
        <taxon>Crustacea</taxon>
        <taxon>Branchiopoda</taxon>
        <taxon>Diplostraca</taxon>
        <taxon>Cladocera</taxon>
        <taxon>Anomopoda</taxon>
        <taxon>Daphniidae</taxon>
        <taxon>Daphnia</taxon>
    </lineage>
</organism>
<evidence type="ECO:0000313" key="2">
    <source>
        <dbReference type="EMBL" id="KZS14217.1"/>
    </source>
</evidence>
<sequence>MLCRLFILFLTLLSTIQLLSYLCRRLRFHHFSFTFFHLSLTICTGFSVLCP</sequence>
<evidence type="ECO:0000256" key="1">
    <source>
        <dbReference type="SAM" id="Phobius"/>
    </source>
</evidence>
<gene>
    <name evidence="2" type="ORF">APZ42_020428</name>
</gene>
<dbReference type="Proteomes" id="UP000076858">
    <property type="component" value="Unassembled WGS sequence"/>
</dbReference>
<keyword evidence="1" id="KW-1133">Transmembrane helix</keyword>
<reference evidence="2 3" key="1">
    <citation type="submission" date="2016-03" db="EMBL/GenBank/DDBJ databases">
        <title>EvidentialGene: Evidence-directed Construction of Genes on Genomes.</title>
        <authorList>
            <person name="Gilbert D.G."/>
            <person name="Choi J.-H."/>
            <person name="Mockaitis K."/>
            <person name="Colbourne J."/>
            <person name="Pfrender M."/>
        </authorList>
    </citation>
    <scope>NUCLEOTIDE SEQUENCE [LARGE SCALE GENOMIC DNA]</scope>
    <source>
        <strain evidence="2 3">Xinb3</strain>
        <tissue evidence="2">Complete organism</tissue>
    </source>
</reference>
<keyword evidence="1" id="KW-0472">Membrane</keyword>
<protein>
    <submittedName>
        <fullName evidence="2">Uncharacterized protein</fullName>
    </submittedName>
</protein>
<comment type="caution">
    <text evidence="2">The sequence shown here is derived from an EMBL/GenBank/DDBJ whole genome shotgun (WGS) entry which is preliminary data.</text>
</comment>
<proteinExistence type="predicted"/>
<keyword evidence="3" id="KW-1185">Reference proteome</keyword>